<accession>A0A6P8B5L7</accession>
<dbReference type="Proteomes" id="UP000515153">
    <property type="component" value="Chromosome I"/>
</dbReference>
<sequence length="606" mass="68936">MWLINTQTLALEYFTSPKKVPYAILSHTWETEEVTFQEFHELGTAKSRKGFAKISKTCSIARDRGLEYAWVDTCCIDKENGAELSEAINSIFRWYKDATVCLVFLSDLAQGHESGWASCRWFTRGWTLQELIAPSNIEFYDARWNFKGTKRSLLRLLSSITDIDDTVLSGETRLDELPVARKMSWAARRRTSRDEDVAYCLMGLFDLNMPLLYGEGQKAFMRLQEQILNQTRDLSLLAWTAQDEPHPYDDYEDGDDTTQQFRGIFASSPAEFYACRSIVSLPYHLWAPMSEEFSITSKALRTNLPLIYGDQPIEKDGISIVQETQPWMKRTPKNLSLRLQCLESGLVGKMTAGLCIVILLRQTSKGHVRTGFRTTHYTCDTGIGENQQEVYFTAPTHVSPYLSRKICSEYTGALWLPSPILGGPRLQEAFAPPEVYDQANSVFRLDGGPGIFRIYLDFSIDLNPSPGTNESGNRPSVLHFLLIVSHRGDTRSGGNDDDPKPAFSCAIIPETSNLYQVALSLLREQRQRGIDEFFKTELSSFHRPLPKLVELKSIDGYMGELRLDIVRVPMEEFKLVDRPAKDDYLYSIQLGWKPWVSTNTLSFVSQ</sequence>
<dbReference type="OrthoDB" id="20872at2759"/>
<evidence type="ECO:0000313" key="4">
    <source>
        <dbReference type="RefSeq" id="XP_030982477.1"/>
    </source>
</evidence>
<reference evidence="4" key="2">
    <citation type="submission" date="2019-10" db="EMBL/GenBank/DDBJ databases">
        <authorList>
            <consortium name="NCBI Genome Project"/>
        </authorList>
    </citation>
    <scope>NUCLEOTIDE SEQUENCE</scope>
    <source>
        <strain evidence="4">NI907</strain>
    </source>
</reference>
<dbReference type="PANTHER" id="PTHR10622">
    <property type="entry name" value="HET DOMAIN-CONTAINING PROTEIN"/>
    <property type="match status" value="1"/>
</dbReference>
<dbReference type="InterPro" id="IPR010730">
    <property type="entry name" value="HET"/>
</dbReference>
<feature type="domain" description="DUF8212" evidence="2">
    <location>
        <begin position="218"/>
        <end position="308"/>
    </location>
</feature>
<dbReference type="PANTHER" id="PTHR10622:SF12">
    <property type="entry name" value="HET DOMAIN-CONTAINING PROTEIN"/>
    <property type="match status" value="1"/>
</dbReference>
<reference evidence="4" key="3">
    <citation type="submission" date="2025-08" db="UniProtKB">
        <authorList>
            <consortium name="RefSeq"/>
        </authorList>
    </citation>
    <scope>IDENTIFICATION</scope>
    <source>
        <strain evidence="4">NI907</strain>
    </source>
</reference>
<dbReference type="InterPro" id="IPR058525">
    <property type="entry name" value="DUF8212"/>
</dbReference>
<evidence type="ECO:0000259" key="2">
    <source>
        <dbReference type="Pfam" id="PF26640"/>
    </source>
</evidence>
<proteinExistence type="predicted"/>
<gene>
    <name evidence="4" type="ORF">PgNI_06121</name>
</gene>
<feature type="domain" description="Heterokaryon incompatibility" evidence="1">
    <location>
        <begin position="22"/>
        <end position="108"/>
    </location>
</feature>
<dbReference type="RefSeq" id="XP_030982477.1">
    <property type="nucleotide sequence ID" value="XM_031126148.1"/>
</dbReference>
<evidence type="ECO:0000259" key="1">
    <source>
        <dbReference type="Pfam" id="PF06985"/>
    </source>
</evidence>
<organism evidence="3 4">
    <name type="scientific">Pyricularia grisea</name>
    <name type="common">Crabgrass-specific blast fungus</name>
    <name type="synonym">Magnaporthe grisea</name>
    <dbReference type="NCBI Taxonomy" id="148305"/>
    <lineage>
        <taxon>Eukaryota</taxon>
        <taxon>Fungi</taxon>
        <taxon>Dikarya</taxon>
        <taxon>Ascomycota</taxon>
        <taxon>Pezizomycotina</taxon>
        <taxon>Sordariomycetes</taxon>
        <taxon>Sordariomycetidae</taxon>
        <taxon>Magnaporthales</taxon>
        <taxon>Pyriculariaceae</taxon>
        <taxon>Pyricularia</taxon>
    </lineage>
</organism>
<dbReference type="KEGG" id="pgri:PgNI_06121"/>
<dbReference type="GeneID" id="41961057"/>
<dbReference type="AlphaFoldDB" id="A0A6P8B5L7"/>
<evidence type="ECO:0000313" key="3">
    <source>
        <dbReference type="Proteomes" id="UP000515153"/>
    </source>
</evidence>
<protein>
    <submittedName>
        <fullName evidence="4">Uncharacterized protein</fullName>
    </submittedName>
</protein>
<name>A0A6P8B5L7_PYRGI</name>
<reference evidence="3 4" key="1">
    <citation type="journal article" date="2019" name="Mol. Biol. Evol.">
        <title>Blast fungal genomes show frequent chromosomal changes, gene gains and losses, and effector gene turnover.</title>
        <authorList>
            <person name="Gomez Luciano L.B."/>
            <person name="Jason Tsai I."/>
            <person name="Chuma I."/>
            <person name="Tosa Y."/>
            <person name="Chen Y.H."/>
            <person name="Li J.Y."/>
            <person name="Li M.Y."/>
            <person name="Jade Lu M.Y."/>
            <person name="Nakayashiki H."/>
            <person name="Li W.H."/>
        </authorList>
    </citation>
    <scope>NUCLEOTIDE SEQUENCE [LARGE SCALE GENOMIC DNA]</scope>
    <source>
        <strain evidence="3 4">NI907</strain>
    </source>
</reference>
<keyword evidence="3" id="KW-1185">Reference proteome</keyword>
<dbReference type="Pfam" id="PF06985">
    <property type="entry name" value="HET"/>
    <property type="match status" value="1"/>
</dbReference>
<dbReference type="Pfam" id="PF26640">
    <property type="entry name" value="DUF8212"/>
    <property type="match status" value="1"/>
</dbReference>